<dbReference type="SUPFAM" id="SSF46774">
    <property type="entry name" value="ARID-like"/>
    <property type="match status" value="1"/>
</dbReference>
<dbReference type="Proteomes" id="UP000696280">
    <property type="component" value="Unassembled WGS sequence"/>
</dbReference>
<evidence type="ECO:0000313" key="4">
    <source>
        <dbReference type="Proteomes" id="UP000696280"/>
    </source>
</evidence>
<dbReference type="Gene3D" id="1.10.150.60">
    <property type="entry name" value="ARID DNA-binding domain"/>
    <property type="match status" value="1"/>
</dbReference>
<dbReference type="SMART" id="SM00501">
    <property type="entry name" value="BRIGHT"/>
    <property type="match status" value="1"/>
</dbReference>
<dbReference type="OrthoDB" id="6133115at2759"/>
<dbReference type="SMART" id="SM01014">
    <property type="entry name" value="ARID"/>
    <property type="match status" value="1"/>
</dbReference>
<evidence type="ECO:0000313" key="3">
    <source>
        <dbReference type="EMBL" id="CAG8953279.1"/>
    </source>
</evidence>
<accession>A0A9N9KSV8</accession>
<gene>
    <name evidence="3" type="ORF">HYFRA_00003486</name>
</gene>
<feature type="region of interest" description="Disordered" evidence="1">
    <location>
        <begin position="1"/>
        <end position="73"/>
    </location>
</feature>
<dbReference type="InterPro" id="IPR001606">
    <property type="entry name" value="ARID_dom"/>
</dbReference>
<feature type="domain" description="ARID" evidence="2">
    <location>
        <begin position="763"/>
        <end position="854"/>
    </location>
</feature>
<dbReference type="Pfam" id="PF26082">
    <property type="entry name" value="zf-C2H2_AcuF"/>
    <property type="match status" value="1"/>
</dbReference>
<evidence type="ECO:0000259" key="2">
    <source>
        <dbReference type="PROSITE" id="PS51011"/>
    </source>
</evidence>
<dbReference type="GO" id="GO:0003677">
    <property type="term" value="F:DNA binding"/>
    <property type="evidence" value="ECO:0007669"/>
    <property type="project" value="InterPro"/>
</dbReference>
<dbReference type="AlphaFoldDB" id="A0A9N9KSV8"/>
<dbReference type="PROSITE" id="PS51011">
    <property type="entry name" value="ARID"/>
    <property type="match status" value="1"/>
</dbReference>
<dbReference type="PANTHER" id="PTHR35391:SF7">
    <property type="entry name" value="C2H2-TYPE DOMAIN-CONTAINING PROTEIN"/>
    <property type="match status" value="1"/>
</dbReference>
<keyword evidence="4" id="KW-1185">Reference proteome</keyword>
<organism evidence="3 4">
    <name type="scientific">Hymenoscyphus fraxineus</name>
    <dbReference type="NCBI Taxonomy" id="746836"/>
    <lineage>
        <taxon>Eukaryota</taxon>
        <taxon>Fungi</taxon>
        <taxon>Dikarya</taxon>
        <taxon>Ascomycota</taxon>
        <taxon>Pezizomycotina</taxon>
        <taxon>Leotiomycetes</taxon>
        <taxon>Helotiales</taxon>
        <taxon>Helotiaceae</taxon>
        <taxon>Hymenoscyphus</taxon>
    </lineage>
</organism>
<evidence type="ECO:0000256" key="1">
    <source>
        <dbReference type="SAM" id="MobiDB-lite"/>
    </source>
</evidence>
<dbReference type="InterPro" id="IPR058925">
    <property type="entry name" value="zf-C2H2_AcuF"/>
</dbReference>
<reference evidence="3" key="1">
    <citation type="submission" date="2021-07" db="EMBL/GenBank/DDBJ databases">
        <authorList>
            <person name="Durling M."/>
        </authorList>
    </citation>
    <scope>NUCLEOTIDE SEQUENCE</scope>
</reference>
<sequence length="984" mass="110148">MTERVTHSRAPNSLNIGGPKMDQDPVVQESLQQTRGPTAVGPSSDGQALEMTEPDATEKPKTTTGRSHLKTMTGCNNCKIRGVECDETQSQCTVPNACGPGESVTVSEMKAQKASMRERTRETASSSTEPTGPHKIPALKKGDDQNSSDYTDNGDLKSQAATTSSAIAPLANECLKIFQNLLDTSQKCHPDFEIDNVRTTIDEARARFKAWGINIAAFRSAEIRTSLDSRLSEAPAIRSTILQILEDLKGYLTESRLIVSGEKGNQIWNLDDASDSCVYSDDEDENSTSHNSKNPSLKNVVSNIDEQIKCIVASNSSLMRLSIIIRSSSTRDDYLKAASKYNTWSPLPDIGHVREKHGSAKQSTTWLIERLGRAITKRRQFLKYRVDHNDKMTGSDEVYETKREKPERTIMASTKATTYAGKNAIQIHRAPASDGGNSLTSKTSYEPTNFAPEGATRNLSVPSPPKFAFPEILFEYGEPFQCPYCFTEQVVKTKAAWKYVNKLLLSEYANEIVENMFFEVKNTSLSSVKLLRTTPGKITSHHHATSFVYASLPASSKASLLLQTNKADSFVTDLKPYVCTFEECSMAMFRSRNEWFAHETQNHRREWACQFCSLPPFSSASEFSNHITSSHGNVLRNSSLKALVLQSEEPVDKIPSTACPLCDEWEEDVNRIQQKLDSTRPKGGTSEGKTHGNLKVFRRHLGRHMEQLALFALPSVESEQLEDSSSGDVNASLRSHDEELAAELVSPADKSEDAQGGYGTIFDTAESTYIHHLAEFWQKDGTNILEDPAKNLTFLYRIRNVVESRGGYEKVCNRNEWDEIGQDLGYSEVAMSSRAISLETLYRRWLLPYETRLPRPELRQKSDPPRYLIGPEEEEASLAWEKELAQEEAALEKIKARKKGNDSWEKKVKEERMAAMRKKSEEETAAWEEMVSEERIAAKKSLKEKSAWEMKKPEDEQAVWEKIIEEKKAALRAQDAASSSSTPK</sequence>
<protein>
    <recommendedName>
        <fullName evidence="2">ARID domain-containing protein</fullName>
    </recommendedName>
</protein>
<comment type="caution">
    <text evidence="3">The sequence shown here is derived from an EMBL/GenBank/DDBJ whole genome shotgun (WGS) entry which is preliminary data.</text>
</comment>
<dbReference type="InterPro" id="IPR036431">
    <property type="entry name" value="ARID_dom_sf"/>
</dbReference>
<dbReference type="PANTHER" id="PTHR35391">
    <property type="entry name" value="C2H2-TYPE DOMAIN-CONTAINING PROTEIN-RELATED"/>
    <property type="match status" value="1"/>
</dbReference>
<name>A0A9N9KSV8_9HELO</name>
<dbReference type="Pfam" id="PF01388">
    <property type="entry name" value="ARID"/>
    <property type="match status" value="1"/>
</dbReference>
<dbReference type="EMBL" id="CAJVRL010000049">
    <property type="protein sequence ID" value="CAG8953279.1"/>
    <property type="molecule type" value="Genomic_DNA"/>
</dbReference>
<feature type="region of interest" description="Disordered" evidence="1">
    <location>
        <begin position="109"/>
        <end position="157"/>
    </location>
</feature>
<dbReference type="CDD" id="cd16100">
    <property type="entry name" value="ARID"/>
    <property type="match status" value="1"/>
</dbReference>
<proteinExistence type="predicted"/>